<dbReference type="InParanoid" id="A0A6L2PC31"/>
<evidence type="ECO:0000256" key="2">
    <source>
        <dbReference type="ARBA" id="ARBA00004574"/>
    </source>
</evidence>
<dbReference type="GO" id="GO:0003697">
    <property type="term" value="F:single-stranded DNA binding"/>
    <property type="evidence" value="ECO:0007669"/>
    <property type="project" value="InterPro"/>
</dbReference>
<reference evidence="11" key="1">
    <citation type="submission" date="2020-01" db="EMBL/GenBank/DDBJ databases">
        <title>Draft genome sequence of the Termite Coptotermes fromosanus.</title>
        <authorList>
            <person name="Itakura S."/>
            <person name="Yosikawa Y."/>
            <person name="Umezawa K."/>
        </authorList>
    </citation>
    <scope>NUCLEOTIDE SEQUENCE [LARGE SCALE GENOMIC DNA]</scope>
</reference>
<keyword evidence="5" id="KW-0158">Chromosome</keyword>
<evidence type="ECO:0000256" key="4">
    <source>
        <dbReference type="ARBA" id="ARBA00016175"/>
    </source>
</evidence>
<evidence type="ECO:0000256" key="1">
    <source>
        <dbReference type="ARBA" id="ARBA00004123"/>
    </source>
</evidence>
<dbReference type="InterPro" id="IPR042617">
    <property type="entry name" value="CTC1-like"/>
</dbReference>
<dbReference type="AlphaFoldDB" id="A0A6L2PC31"/>
<organism evidence="10 11">
    <name type="scientific">Coptotermes formosanus</name>
    <name type="common">Formosan subterranean termite</name>
    <dbReference type="NCBI Taxonomy" id="36987"/>
    <lineage>
        <taxon>Eukaryota</taxon>
        <taxon>Metazoa</taxon>
        <taxon>Ecdysozoa</taxon>
        <taxon>Arthropoda</taxon>
        <taxon>Hexapoda</taxon>
        <taxon>Insecta</taxon>
        <taxon>Pterygota</taxon>
        <taxon>Neoptera</taxon>
        <taxon>Polyneoptera</taxon>
        <taxon>Dictyoptera</taxon>
        <taxon>Blattodea</taxon>
        <taxon>Blattoidea</taxon>
        <taxon>Termitoidae</taxon>
        <taxon>Rhinotermitidae</taxon>
        <taxon>Coptotermes</taxon>
    </lineage>
</organism>
<dbReference type="Proteomes" id="UP000502823">
    <property type="component" value="Unassembled WGS sequence"/>
</dbReference>
<feature type="compositionally biased region" description="Basic and acidic residues" evidence="9">
    <location>
        <begin position="448"/>
        <end position="459"/>
    </location>
</feature>
<comment type="caution">
    <text evidence="10">The sequence shown here is derived from an EMBL/GenBank/DDBJ whole genome shotgun (WGS) entry which is preliminary data.</text>
</comment>
<dbReference type="PANTHER" id="PTHR14865">
    <property type="entry name" value="CST COMPLEX SUBUNIT CTC1"/>
    <property type="match status" value="1"/>
</dbReference>
<dbReference type="GO" id="GO:0010833">
    <property type="term" value="P:telomere maintenance via telomere lengthening"/>
    <property type="evidence" value="ECO:0007669"/>
    <property type="project" value="TreeGrafter"/>
</dbReference>
<dbReference type="GO" id="GO:0042162">
    <property type="term" value="F:telomeric DNA binding"/>
    <property type="evidence" value="ECO:0007669"/>
    <property type="project" value="TreeGrafter"/>
</dbReference>
<dbReference type="GO" id="GO:1990879">
    <property type="term" value="C:CST complex"/>
    <property type="evidence" value="ECO:0007669"/>
    <property type="project" value="TreeGrafter"/>
</dbReference>
<protein>
    <recommendedName>
        <fullName evidence="4">CST complex subunit CTC1</fullName>
    </recommendedName>
</protein>
<dbReference type="GO" id="GO:0045740">
    <property type="term" value="P:positive regulation of DNA replication"/>
    <property type="evidence" value="ECO:0007669"/>
    <property type="project" value="TreeGrafter"/>
</dbReference>
<sequence length="901" mass="101680">MADDSGQQRKHLKTVVGQVMAFSHVFKNFHDHIHHSITDIICVSRTRPQVAFVELMQEHQLFHVALRQNFEIYRNLTIGKVYKVTHLRKRQMLYSDGKSVLLFETTQKSSFMLLLDGGQMVSEPGLDTVNYEGEVVDSCDSLGIYQMHDGTQLCLPFLTKYADVTLPSVGQRVSVYNAHRWTNECNNKYDLVLCGRSYIVLHGTKQRQSNSQCVLVYQYENCTYKDLLWLKKQLAQFEEKFNSDFLIENGIVSKSVSELQVSMLSETVNVHYPVKEADVRERFISREFLFSPHQCPVSKSHTFVGMYLTLHELLKRAASRCNPPSSESWNYNISHYRAELVGLLSTSLNNGYWILSDATQSVPCVLAHDTEDFVNLHGAMVLLMKCSLVTEVYQGVNFVYIYFSTKDAHIIHSSGSRSGSNDRKTNNSGMIRHSQTHGSIDKSASASDAREGEYGNEREQKRRKFNVKDIVGCNLVNKETVVPAKDTWLILVHHKTTVAKVPGHAHAMCCVFVSLVGMIQEVADGCYSTQRQYLLLKGKLLQYVPLLRNNSVYLLTLPGHVFPQTCRLKLKFGILPDVWGVCLPEETIFSSVDTQQPGLFLDLKSHSYNVSDNSLNEDVGQKELVNIEGIICDRLHTDVKYNSEKTPHAEGYGIPGMKNIVVKLRDQIGSGDEVTLYLSQWSGRAYPFGLIPGARICAMFVAKHKSRDNVYTYFRATALTSIEVLSMPQTVEVNPSRNNVSDDWGERCILAQKAECAAVGSILCGFLGMVKMLKLTVVTLCSDCNGDFIGGRCIGGSSCRPSAKLKLTATCCIEDVFGKIVICMKDEQVYEFLGLSQKYRDVLTKLISQDGRKIELPQKQWNPLDPVGKRVLQALLKACDKNHPRFHMLCRKMKRNTASMY</sequence>
<dbReference type="InterPro" id="IPR029156">
    <property type="entry name" value="CTC1"/>
</dbReference>
<dbReference type="Pfam" id="PF15489">
    <property type="entry name" value="CTC1"/>
    <property type="match status" value="1"/>
</dbReference>
<evidence type="ECO:0000256" key="9">
    <source>
        <dbReference type="SAM" id="MobiDB-lite"/>
    </source>
</evidence>
<evidence type="ECO:0000256" key="8">
    <source>
        <dbReference type="ARBA" id="ARBA00023242"/>
    </source>
</evidence>
<evidence type="ECO:0000256" key="5">
    <source>
        <dbReference type="ARBA" id="ARBA00022454"/>
    </source>
</evidence>
<keyword evidence="8" id="KW-0539">Nucleus</keyword>
<feature type="compositionally biased region" description="Polar residues" evidence="9">
    <location>
        <begin position="436"/>
        <end position="446"/>
    </location>
</feature>
<dbReference type="EMBL" id="BLKM01000105">
    <property type="protein sequence ID" value="GFG29000.1"/>
    <property type="molecule type" value="Genomic_DNA"/>
</dbReference>
<proteinExistence type="inferred from homology"/>
<dbReference type="PANTHER" id="PTHR14865:SF2">
    <property type="entry name" value="CST COMPLEX SUBUNIT CTC1"/>
    <property type="match status" value="1"/>
</dbReference>
<evidence type="ECO:0000256" key="7">
    <source>
        <dbReference type="ARBA" id="ARBA00023125"/>
    </source>
</evidence>
<name>A0A6L2PC31_COPFO</name>
<keyword evidence="6" id="KW-0779">Telomere</keyword>
<comment type="similarity">
    <text evidence="3">Belongs to the CTC1 family.</text>
</comment>
<evidence type="ECO:0000256" key="3">
    <source>
        <dbReference type="ARBA" id="ARBA00006332"/>
    </source>
</evidence>
<feature type="region of interest" description="Disordered" evidence="9">
    <location>
        <begin position="413"/>
        <end position="459"/>
    </location>
</feature>
<evidence type="ECO:0000313" key="11">
    <source>
        <dbReference type="Proteomes" id="UP000502823"/>
    </source>
</evidence>
<accession>A0A6L2PC31</accession>
<keyword evidence="7" id="KW-0238">DNA-binding</keyword>
<gene>
    <name evidence="10" type="ORF">Cfor_00654</name>
</gene>
<evidence type="ECO:0000313" key="10">
    <source>
        <dbReference type="EMBL" id="GFG29000.1"/>
    </source>
</evidence>
<comment type="subcellular location">
    <subcellularLocation>
        <location evidence="2">Chromosome</location>
        <location evidence="2">Telomere</location>
    </subcellularLocation>
    <subcellularLocation>
        <location evidence="1">Nucleus</location>
    </subcellularLocation>
</comment>
<evidence type="ECO:0000256" key="6">
    <source>
        <dbReference type="ARBA" id="ARBA00022895"/>
    </source>
</evidence>
<dbReference type="OrthoDB" id="8221715at2759"/>
<keyword evidence="11" id="KW-1185">Reference proteome</keyword>